<evidence type="ECO:0000313" key="1">
    <source>
        <dbReference type="EMBL" id="SDL41627.1"/>
    </source>
</evidence>
<keyword evidence="2" id="KW-1185">Reference proteome</keyword>
<comment type="caution">
    <text evidence="1">The sequence shown here is derived from an EMBL/GenBank/DDBJ whole genome shotgun (WGS) entry which is preliminary data.</text>
</comment>
<protein>
    <recommendedName>
        <fullName evidence="3">Transcriptional regulator</fullName>
    </recommendedName>
</protein>
<evidence type="ECO:0000313" key="2">
    <source>
        <dbReference type="Proteomes" id="UP000198811"/>
    </source>
</evidence>
<sequence>MNYRSTNDELVYYKNRILNFIINNSGEYAANEISAIFGFSKRRIQYFVKEFNNKKGYLIKSVKGKYYIKSYPKNFTIIKKDVDREAIKKCIIYGSIKIERGKNNCVIYTRFVNNFINKEFTITKSPAYLQRLINEYESRGKKLHKEAISYSNKHAISLYDEFVLKYIQKALIKSKYIKFI</sequence>
<proteinExistence type="predicted"/>
<dbReference type="RefSeq" id="WP_089867874.1">
    <property type="nucleotide sequence ID" value="NZ_FNGL01000031.1"/>
</dbReference>
<reference evidence="1 2" key="1">
    <citation type="submission" date="2016-10" db="EMBL/GenBank/DDBJ databases">
        <authorList>
            <person name="Varghese N."/>
            <person name="Submissions S."/>
        </authorList>
    </citation>
    <scope>NUCLEOTIDE SEQUENCE [LARGE SCALE GENOMIC DNA]</scope>
    <source>
        <strain evidence="1 2">NLAE-zl-C224</strain>
    </source>
</reference>
<organism evidence="1 2">
    <name type="scientific">Clostridium cochlearium</name>
    <dbReference type="NCBI Taxonomy" id="1494"/>
    <lineage>
        <taxon>Bacteria</taxon>
        <taxon>Bacillati</taxon>
        <taxon>Bacillota</taxon>
        <taxon>Clostridia</taxon>
        <taxon>Eubacteriales</taxon>
        <taxon>Clostridiaceae</taxon>
        <taxon>Clostridium</taxon>
    </lineage>
</organism>
<dbReference type="EMBL" id="FNGL01000031">
    <property type="protein sequence ID" value="SDL41627.1"/>
    <property type="molecule type" value="Genomic_DNA"/>
</dbReference>
<accession>A0ABY0QP05</accession>
<dbReference type="Proteomes" id="UP000198811">
    <property type="component" value="Unassembled WGS sequence"/>
</dbReference>
<name>A0ABY0QP05_CLOCO</name>
<gene>
    <name evidence="1" type="ORF">SAMN05216497_1314</name>
</gene>
<evidence type="ECO:0008006" key="3">
    <source>
        <dbReference type="Google" id="ProtNLM"/>
    </source>
</evidence>